<gene>
    <name evidence="2" type="ORF">K933_15254</name>
</gene>
<keyword evidence="1" id="KW-0472">Membrane</keyword>
<feature type="transmembrane region" description="Helical" evidence="1">
    <location>
        <begin position="426"/>
        <end position="449"/>
    </location>
</feature>
<dbReference type="Proteomes" id="UP000017840">
    <property type="component" value="Unassembled WGS sequence"/>
</dbReference>
<feature type="transmembrane region" description="Helical" evidence="1">
    <location>
        <begin position="114"/>
        <end position="142"/>
    </location>
</feature>
<dbReference type="OrthoDB" id="293659at2157"/>
<organism evidence="2 3">
    <name type="scientific">Candidatus Halobonum tyrrellensis G22</name>
    <dbReference type="NCBI Taxonomy" id="1324957"/>
    <lineage>
        <taxon>Archaea</taxon>
        <taxon>Methanobacteriati</taxon>
        <taxon>Methanobacteriota</taxon>
        <taxon>Stenosarchaea group</taxon>
        <taxon>Halobacteria</taxon>
        <taxon>Halobacteriales</taxon>
        <taxon>Haloferacaceae</taxon>
        <taxon>Candidatus Halobonum</taxon>
    </lineage>
</organism>
<feature type="transmembrane region" description="Helical" evidence="1">
    <location>
        <begin position="191"/>
        <end position="222"/>
    </location>
</feature>
<dbReference type="STRING" id="1324957.K933_15254"/>
<keyword evidence="1" id="KW-1133">Transmembrane helix</keyword>
<keyword evidence="3" id="KW-1185">Reference proteome</keyword>
<comment type="caution">
    <text evidence="2">The sequence shown here is derived from an EMBL/GenBank/DDBJ whole genome shotgun (WGS) entry which is preliminary data.</text>
</comment>
<accession>V4HH84</accession>
<feature type="transmembrane region" description="Helical" evidence="1">
    <location>
        <begin position="72"/>
        <end position="93"/>
    </location>
</feature>
<dbReference type="EMBL" id="ASGZ01000061">
    <property type="protein sequence ID" value="ESP87234.1"/>
    <property type="molecule type" value="Genomic_DNA"/>
</dbReference>
<evidence type="ECO:0000313" key="3">
    <source>
        <dbReference type="Proteomes" id="UP000017840"/>
    </source>
</evidence>
<dbReference type="AlphaFoldDB" id="V4HH84"/>
<feature type="transmembrane region" description="Helical" evidence="1">
    <location>
        <begin position="387"/>
        <end position="414"/>
    </location>
</feature>
<evidence type="ECO:0000256" key="1">
    <source>
        <dbReference type="SAM" id="Phobius"/>
    </source>
</evidence>
<reference evidence="2 3" key="1">
    <citation type="journal article" date="2013" name="Genome Announc.">
        <title>Draft Genome Sequence of 'Candidatus Halobonum tyrrellensis' Strain G22, Isolated from the Hypersaline Waters of Lake Tyrrell, Australia.</title>
        <authorList>
            <person name="Ugalde J.A."/>
            <person name="Narasingarao P."/>
            <person name="Kuo S."/>
            <person name="Podell S."/>
            <person name="Allen E.E."/>
        </authorList>
    </citation>
    <scope>NUCLEOTIDE SEQUENCE [LARGE SCALE GENOMIC DNA]</scope>
    <source>
        <strain evidence="2 3">G22</strain>
    </source>
</reference>
<feature type="transmembrane region" description="Helical" evidence="1">
    <location>
        <begin position="148"/>
        <end position="179"/>
    </location>
</feature>
<feature type="transmembrane region" description="Helical" evidence="1">
    <location>
        <begin position="321"/>
        <end position="341"/>
    </location>
</feature>
<name>V4HH84_9EURY</name>
<feature type="transmembrane region" description="Helical" evidence="1">
    <location>
        <begin position="347"/>
        <end position="366"/>
    </location>
</feature>
<sequence length="540" mass="54065">MSSSRVPAVDFGHVRRIVVVELRRRVRNLLDRPLQLVALAVAGLFLFGVVAAVGFFAYAGGGRLGDPAVLGYAGQAAGGLFALVAALVAFRTVSENSEPDNLDGMLTTVPYGEVFAGLLGVELVGVTVYGLLPVLVAAGALAAGSGSLAVGVTVALAAGLLVAFGVLTGMALGFAVKNVAVRSELVARFRVLLWVVVFVAYFGVFATGSQGAVFAPVVGAFARPPLTYFADLALLPVHPAASALRAAAAVAVTAVGAAAAFVAGARLAGALWYADRAHAAETTGTDATSLDAGPLGRLVGRRTAWVARKSWLRARRAPMKLVYVAYPAFGLLGPLSVAFQTGEVSRTLPVLCALYATWAGGAAFALNPLGDEGAALPVTVTSGVGGWTFVAGVALPGAALGGACALALSVGLGVVSGLPPVRLATLAGTAVALGVGAPALATGVGAALPKFEASRITRSRSAVVPSLFAFAAYSLALLGLSVPGVVTQLPLFADGVGDLLGLAPAVLSAVGLGVTVVLVAAAGLLSSAYAARRFDRFELS</sequence>
<feature type="transmembrane region" description="Helical" evidence="1">
    <location>
        <begin position="502"/>
        <end position="531"/>
    </location>
</feature>
<protein>
    <submittedName>
        <fullName evidence="2">Uncharacterized protein</fullName>
    </submittedName>
</protein>
<dbReference type="PATRIC" id="fig|1324957.4.peg.3095"/>
<dbReference type="eggNOG" id="arCOG06311">
    <property type="taxonomic scope" value="Archaea"/>
</dbReference>
<keyword evidence="1" id="KW-0812">Transmembrane</keyword>
<feature type="transmembrane region" description="Helical" evidence="1">
    <location>
        <begin position="34"/>
        <end position="60"/>
    </location>
</feature>
<feature type="transmembrane region" description="Helical" evidence="1">
    <location>
        <begin position="461"/>
        <end position="482"/>
    </location>
</feature>
<evidence type="ECO:0000313" key="2">
    <source>
        <dbReference type="EMBL" id="ESP87234.1"/>
    </source>
</evidence>
<dbReference type="RefSeq" id="WP_023395623.1">
    <property type="nucleotide sequence ID" value="NZ_ASGZ01000061.1"/>
</dbReference>
<proteinExistence type="predicted"/>
<feature type="transmembrane region" description="Helical" evidence="1">
    <location>
        <begin position="242"/>
        <end position="263"/>
    </location>
</feature>